<evidence type="ECO:0000313" key="2">
    <source>
        <dbReference type="Proteomes" id="UP000443090"/>
    </source>
</evidence>
<name>A0A8H8UFE8_9HELO</name>
<dbReference type="InterPro" id="IPR025975">
    <property type="entry name" value="Polysacc_lyase"/>
</dbReference>
<proteinExistence type="predicted"/>
<organism evidence="1 2">
    <name type="scientific">Lachnellula occidentalis</name>
    <dbReference type="NCBI Taxonomy" id="215460"/>
    <lineage>
        <taxon>Eukaryota</taxon>
        <taxon>Fungi</taxon>
        <taxon>Dikarya</taxon>
        <taxon>Ascomycota</taxon>
        <taxon>Pezizomycotina</taxon>
        <taxon>Leotiomycetes</taxon>
        <taxon>Helotiales</taxon>
        <taxon>Lachnaceae</taxon>
        <taxon>Lachnellula</taxon>
    </lineage>
</organism>
<evidence type="ECO:0008006" key="3">
    <source>
        <dbReference type="Google" id="ProtNLM"/>
    </source>
</evidence>
<sequence length="325" mass="36256">MSTYKALVTGETRGSTMNNHCHTRPYSMQGPETCPEPAPTSSIKELFPARELAKKLKSPAILSLEFLFKMLPKILAFIASSLTVQATQTFQNVGTTAGWDAIFIDSGSKGTVQQVSNVVYQGPSALKMTQVYDSSYTGRYHSEVHHYNAMKKGDTGFYGFAFRLQEDWQSSPAQSYNIAQFIADFTDLGCSETYMPGTMVEILGDQLVTRRKYGSVCPTSSQQTEYYNNLATITPGVWHKIEIQASWQSDSSGYLKLWLDGNKVLERLNVATSVTDGRAFEFRVGLYANGWHDDKQNKGTQNTRQVWFDEVGLGTAFADADPDQW</sequence>
<gene>
    <name evidence="1" type="ORF">LOCC1_G007289</name>
</gene>
<protein>
    <recommendedName>
        <fullName evidence="3">Polysaccharide lyase family 20 protein</fullName>
    </recommendedName>
</protein>
<reference evidence="1 2" key="1">
    <citation type="submission" date="2018-05" db="EMBL/GenBank/DDBJ databases">
        <title>Genome sequencing and assembly of the regulated plant pathogen Lachnellula willkommii and related sister species for the development of diagnostic species identification markers.</title>
        <authorList>
            <person name="Giroux E."/>
            <person name="Bilodeau G."/>
        </authorList>
    </citation>
    <scope>NUCLEOTIDE SEQUENCE [LARGE SCALE GENOMIC DNA]</scope>
    <source>
        <strain evidence="1 2">CBS 160.35</strain>
    </source>
</reference>
<dbReference type="OrthoDB" id="3889489at2759"/>
<dbReference type="Pfam" id="PF14099">
    <property type="entry name" value="Polysacc_lyase"/>
    <property type="match status" value="1"/>
</dbReference>
<dbReference type="AlphaFoldDB" id="A0A8H8UFE8"/>
<dbReference type="Gene3D" id="2.60.120.200">
    <property type="match status" value="1"/>
</dbReference>
<dbReference type="Proteomes" id="UP000443090">
    <property type="component" value="Unassembled WGS sequence"/>
</dbReference>
<dbReference type="EMBL" id="QGMI01000368">
    <property type="protein sequence ID" value="TVY41839.1"/>
    <property type="molecule type" value="Genomic_DNA"/>
</dbReference>
<evidence type="ECO:0000313" key="1">
    <source>
        <dbReference type="EMBL" id="TVY41839.1"/>
    </source>
</evidence>
<keyword evidence="2" id="KW-1185">Reference proteome</keyword>
<comment type="caution">
    <text evidence="1">The sequence shown here is derived from an EMBL/GenBank/DDBJ whole genome shotgun (WGS) entry which is preliminary data.</text>
</comment>
<accession>A0A8H8UFE8</accession>